<dbReference type="Gene3D" id="3.30.40.10">
    <property type="entry name" value="Zinc/RING finger domain, C3HC4 (zinc finger)"/>
    <property type="match status" value="1"/>
</dbReference>
<feature type="compositionally biased region" description="Polar residues" evidence="7">
    <location>
        <begin position="192"/>
        <end position="205"/>
    </location>
</feature>
<keyword evidence="11" id="KW-0418">Kinase</keyword>
<protein>
    <submittedName>
        <fullName evidence="11">Protein kinase C-binding protein 1</fullName>
    </submittedName>
</protein>
<dbReference type="Gene3D" id="1.20.920.10">
    <property type="entry name" value="Bromodomain-like"/>
    <property type="match status" value="1"/>
</dbReference>
<keyword evidence="3" id="KW-0862">Zinc</keyword>
<feature type="compositionally biased region" description="Polar residues" evidence="7">
    <location>
        <begin position="802"/>
        <end position="813"/>
    </location>
</feature>
<feature type="domain" description="Bromo" evidence="8">
    <location>
        <begin position="414"/>
        <end position="484"/>
    </location>
</feature>
<feature type="domain" description="PWWP" evidence="10">
    <location>
        <begin position="526"/>
        <end position="580"/>
    </location>
</feature>
<feature type="compositionally biased region" description="Acidic residues" evidence="7">
    <location>
        <begin position="289"/>
        <end position="304"/>
    </location>
</feature>
<feature type="compositionally biased region" description="Basic and acidic residues" evidence="7">
    <location>
        <begin position="1185"/>
        <end position="1195"/>
    </location>
</feature>
<evidence type="ECO:0000256" key="7">
    <source>
        <dbReference type="SAM" id="MobiDB-lite"/>
    </source>
</evidence>
<evidence type="ECO:0000259" key="8">
    <source>
        <dbReference type="PROSITE" id="PS50014"/>
    </source>
</evidence>
<keyword evidence="4 5" id="KW-0103">Bromodomain</keyword>
<evidence type="ECO:0000256" key="5">
    <source>
        <dbReference type="PROSITE-ProRule" id="PRU00035"/>
    </source>
</evidence>
<evidence type="ECO:0000256" key="3">
    <source>
        <dbReference type="ARBA" id="ARBA00022833"/>
    </source>
</evidence>
<dbReference type="Gene3D" id="2.30.30.140">
    <property type="match status" value="1"/>
</dbReference>
<feature type="region of interest" description="Disordered" evidence="7">
    <location>
        <begin position="865"/>
        <end position="884"/>
    </location>
</feature>
<evidence type="ECO:0000256" key="4">
    <source>
        <dbReference type="ARBA" id="ARBA00023117"/>
    </source>
</evidence>
<dbReference type="InterPro" id="IPR000313">
    <property type="entry name" value="PWWP_dom"/>
</dbReference>
<accession>A0A8D8LPU9</accession>
<dbReference type="GO" id="GO:0005634">
    <property type="term" value="C:nucleus"/>
    <property type="evidence" value="ECO:0007669"/>
    <property type="project" value="TreeGrafter"/>
</dbReference>
<dbReference type="GO" id="GO:0003714">
    <property type="term" value="F:transcription corepressor activity"/>
    <property type="evidence" value="ECO:0007669"/>
    <property type="project" value="TreeGrafter"/>
</dbReference>
<dbReference type="Pfam" id="PF00855">
    <property type="entry name" value="PWWP"/>
    <property type="match status" value="1"/>
</dbReference>
<organism evidence="11">
    <name type="scientific">Cacopsylla melanoneura</name>
    <dbReference type="NCBI Taxonomy" id="428564"/>
    <lineage>
        <taxon>Eukaryota</taxon>
        <taxon>Metazoa</taxon>
        <taxon>Ecdysozoa</taxon>
        <taxon>Arthropoda</taxon>
        <taxon>Hexapoda</taxon>
        <taxon>Insecta</taxon>
        <taxon>Pterygota</taxon>
        <taxon>Neoptera</taxon>
        <taxon>Paraneoptera</taxon>
        <taxon>Hemiptera</taxon>
        <taxon>Sternorrhyncha</taxon>
        <taxon>Psylloidea</taxon>
        <taxon>Psyllidae</taxon>
        <taxon>Psyllinae</taxon>
        <taxon>Cacopsylla</taxon>
    </lineage>
</organism>
<feature type="compositionally biased region" description="Polar residues" evidence="7">
    <location>
        <begin position="164"/>
        <end position="174"/>
    </location>
</feature>
<feature type="region of interest" description="Disordered" evidence="7">
    <location>
        <begin position="770"/>
        <end position="850"/>
    </location>
</feature>
<name>A0A8D8LPU9_9HEMI</name>
<evidence type="ECO:0000259" key="9">
    <source>
        <dbReference type="PROSITE" id="PS50016"/>
    </source>
</evidence>
<dbReference type="SUPFAM" id="SSF63748">
    <property type="entry name" value="Tudor/PWWP/MBT"/>
    <property type="match status" value="1"/>
</dbReference>
<dbReference type="PROSITE" id="PS50014">
    <property type="entry name" value="BROMODOMAIN_2"/>
    <property type="match status" value="1"/>
</dbReference>
<dbReference type="EMBL" id="HBUF01016257">
    <property type="protein sequence ID" value="CAG6609827.1"/>
    <property type="molecule type" value="Transcribed_RNA"/>
</dbReference>
<feature type="region of interest" description="Disordered" evidence="7">
    <location>
        <begin position="1"/>
        <end position="43"/>
    </location>
</feature>
<keyword evidence="1" id="KW-0479">Metal-binding</keyword>
<feature type="compositionally biased region" description="Basic and acidic residues" evidence="7">
    <location>
        <begin position="818"/>
        <end position="831"/>
    </location>
</feature>
<dbReference type="InterPro" id="IPR001487">
    <property type="entry name" value="Bromodomain"/>
</dbReference>
<feature type="compositionally biased region" description="Basic and acidic residues" evidence="7">
    <location>
        <begin position="899"/>
        <end position="925"/>
    </location>
</feature>
<dbReference type="CDD" id="cd15489">
    <property type="entry name" value="PHD_SF"/>
    <property type="match status" value="1"/>
</dbReference>
<dbReference type="PROSITE" id="PS50016">
    <property type="entry name" value="ZF_PHD_2"/>
    <property type="match status" value="1"/>
</dbReference>
<dbReference type="InterPro" id="IPR019787">
    <property type="entry name" value="Znf_PHD-finger"/>
</dbReference>
<feature type="compositionally biased region" description="Basic and acidic residues" evidence="7">
    <location>
        <begin position="687"/>
        <end position="728"/>
    </location>
</feature>
<feature type="region of interest" description="Disordered" evidence="7">
    <location>
        <begin position="687"/>
        <end position="756"/>
    </location>
</feature>
<dbReference type="InterPro" id="IPR011011">
    <property type="entry name" value="Znf_FYVE_PHD"/>
</dbReference>
<sequence length="1316" mass="150825">MEPSPDSSKEKPRKRSSHYSEWVEKALAEGGSRKRTSKKVSNPDFVDTDVALKTSEIKESDGEVGTEELPDLDYENMSHYEKFTKYKKEYKAYRLANNTKKTKLSIDSSSLDAVEVSPMGQDESNSSISTKEHEDETTSVSEENSSQADIHTEQLLGASKKQTEMSTDQATVNNKETDSDPTELNNDKAKDSNNQIKEAITPTTTPKEKVRRRGRPRVSHSRNRQQRSSSRQSSDNESHSKSRSRSRQSETNPTRRESSGRRPIDITPRQSSRFQKKLAEQTVATSSVVEDETDHESMETDVDVEGTNAPSNKSIIYLDKDKYCWFCHKGVTVTSHDRSNDFHRCRTCQKIFHVRCVTEFVIKTEWVVNDTEWECKPCVQYREYKEKDQWAPYVEYLGHDKYKKQLRFIIEKLKKYPSAKELLRPVNTRLFPDYPQYIARPIHFEMIDQRLNDGEYRCVDTLLEDIRWMVHNSVIFNGGSSGITKDLRSLLKNLRMELYDLDSCACCYIHAYTRPELWFVLPCPTPHLLVWAQLKGFPYWPAKVYDSGLEKRPGEILVKFFGDHARSWILYENIYLYSLDPPSECPNKRKKSKQHDMISSLMEMERHVEFLEKEFSVFKYPEQDILIGGNPEERALQLKYMIPLCGSKAEATKPPTDTPHTKPVALEPIKLDVKDARSKRNMLTMLEERLQQSRSDSEDSVKSGKISKEKDKKVVKASEYKEMFRQQERANSSKHSSTPRETTGNKMRPPSNTQRGARCMYLFNVLERKLRRDKKKQMKRIRLLKGAKKNNNQAGRKEDNNENTTNKSSTCIEANTGEVHESGNEKVDESGANKSPVSAKFRLSEHAKKPNCGDIDSFIESHLASSQQTSDWDGDRIPPILTPRDKRVTRAQLVVIQSEEERKLESENNDEQENKDHTEHGKSDEKPEESETPSKQGDEKSDSKDNKGNKEDSFDKLSADQADAKQTKKSSKETTAVNETKPEAVVENIKQKSTKELKKMSQLSSLRLKRRLFRHKNYTAQLFQFRKLQNTFPRTVRNKQEDSVHSVLPDISKFFDVSKAEIKNPVVNLISITVEEIKKMKRAVKKSKTIMRCNKKKPQGSLISSEDDSGIVPIEDTMRISTESEDLTMDCAIDSVASGILSNDYWDVHWKDLASLSKSATPAGPPSSSSRPSRPASSVPFPEYLDAKRRPDRRNVSPHSLPHLDLKLRPDLFSHKQHVNSIVDYLKISGNDENSFAKGMTRVNLKKLESMAEMLVGLKNQNQISVDTQYNTALNSAELVLYSQYASTYPLPELSSTDYDEQFVPSEYHLLAPESK</sequence>
<dbReference type="InterPro" id="IPR001965">
    <property type="entry name" value="Znf_PHD"/>
</dbReference>
<dbReference type="GO" id="GO:0016301">
    <property type="term" value="F:kinase activity"/>
    <property type="evidence" value="ECO:0007669"/>
    <property type="project" value="UniProtKB-KW"/>
</dbReference>
<dbReference type="SUPFAM" id="SSF47370">
    <property type="entry name" value="Bromodomain"/>
    <property type="match status" value="1"/>
</dbReference>
<feature type="domain" description="PHD-type" evidence="9">
    <location>
        <begin position="321"/>
        <end position="381"/>
    </location>
</feature>
<evidence type="ECO:0000259" key="10">
    <source>
        <dbReference type="PROSITE" id="PS50812"/>
    </source>
</evidence>
<feature type="compositionally biased region" description="Basic residues" evidence="7">
    <location>
        <begin position="209"/>
        <end position="225"/>
    </location>
</feature>
<dbReference type="SMART" id="SM00297">
    <property type="entry name" value="BROMO"/>
    <property type="match status" value="1"/>
</dbReference>
<keyword evidence="11" id="KW-0808">Transferase</keyword>
<dbReference type="PANTHER" id="PTHR46453:SF5">
    <property type="entry name" value="PROTEIN KINASE C-BINDING PROTEIN 1 ISOFORM X1"/>
    <property type="match status" value="1"/>
</dbReference>
<evidence type="ECO:0000256" key="6">
    <source>
        <dbReference type="PROSITE-ProRule" id="PRU00146"/>
    </source>
</evidence>
<evidence type="ECO:0000256" key="2">
    <source>
        <dbReference type="ARBA" id="ARBA00022771"/>
    </source>
</evidence>
<feature type="region of interest" description="Disordered" evidence="7">
    <location>
        <begin position="1157"/>
        <end position="1201"/>
    </location>
</feature>
<dbReference type="SMART" id="SM00293">
    <property type="entry name" value="PWWP"/>
    <property type="match status" value="1"/>
</dbReference>
<dbReference type="InterPro" id="IPR036427">
    <property type="entry name" value="Bromodomain-like_sf"/>
</dbReference>
<dbReference type="SUPFAM" id="SSF57903">
    <property type="entry name" value="FYVE/PHD zinc finger"/>
    <property type="match status" value="1"/>
</dbReference>
<feature type="region of interest" description="Disordered" evidence="7">
    <location>
        <begin position="97"/>
        <end position="306"/>
    </location>
</feature>
<keyword evidence="2 6" id="KW-0863">Zinc-finger</keyword>
<dbReference type="Pfam" id="PF00439">
    <property type="entry name" value="Bromodomain"/>
    <property type="match status" value="1"/>
</dbReference>
<feature type="region of interest" description="Disordered" evidence="7">
    <location>
        <begin position="898"/>
        <end position="993"/>
    </location>
</feature>
<dbReference type="GO" id="GO:0005737">
    <property type="term" value="C:cytoplasm"/>
    <property type="evidence" value="ECO:0007669"/>
    <property type="project" value="TreeGrafter"/>
</dbReference>
<feature type="compositionally biased region" description="Low complexity" evidence="7">
    <location>
        <begin position="1157"/>
        <end position="1182"/>
    </location>
</feature>
<feature type="compositionally biased region" description="Polar residues" evidence="7">
    <location>
        <begin position="138"/>
        <end position="149"/>
    </location>
</feature>
<feature type="compositionally biased region" description="Basic and acidic residues" evidence="7">
    <location>
        <begin position="253"/>
        <end position="264"/>
    </location>
</feature>
<feature type="compositionally biased region" description="Basic and acidic residues" evidence="7">
    <location>
        <begin position="980"/>
        <end position="993"/>
    </location>
</feature>
<feature type="compositionally biased region" description="Polar residues" evidence="7">
    <location>
        <begin position="729"/>
        <end position="755"/>
    </location>
</feature>
<feature type="compositionally biased region" description="Basic residues" evidence="7">
    <location>
        <begin position="770"/>
        <end position="788"/>
    </location>
</feature>
<dbReference type="SMART" id="SM00249">
    <property type="entry name" value="PHD"/>
    <property type="match status" value="1"/>
</dbReference>
<evidence type="ECO:0000313" key="11">
    <source>
        <dbReference type="EMBL" id="CAG6609827.1"/>
    </source>
</evidence>
<feature type="compositionally biased region" description="Basic and acidic residues" evidence="7">
    <location>
        <begin position="936"/>
        <end position="972"/>
    </location>
</feature>
<dbReference type="PROSITE" id="PS50812">
    <property type="entry name" value="PWWP"/>
    <property type="match status" value="1"/>
</dbReference>
<dbReference type="PANTHER" id="PTHR46453">
    <property type="entry name" value="PROTEIN KINASE C-BINDING PROTEIN 1"/>
    <property type="match status" value="1"/>
</dbReference>
<evidence type="ECO:0000256" key="1">
    <source>
        <dbReference type="ARBA" id="ARBA00022723"/>
    </source>
</evidence>
<proteinExistence type="predicted"/>
<dbReference type="GO" id="GO:0008270">
    <property type="term" value="F:zinc ion binding"/>
    <property type="evidence" value="ECO:0007669"/>
    <property type="project" value="UniProtKB-KW"/>
</dbReference>
<dbReference type="InterPro" id="IPR013083">
    <property type="entry name" value="Znf_RING/FYVE/PHD"/>
</dbReference>
<reference evidence="11" key="1">
    <citation type="submission" date="2021-05" db="EMBL/GenBank/DDBJ databases">
        <authorList>
            <person name="Alioto T."/>
            <person name="Alioto T."/>
            <person name="Gomez Garrido J."/>
        </authorList>
    </citation>
    <scope>NUCLEOTIDE SEQUENCE</scope>
</reference>